<comment type="caution">
    <text evidence="3">The sequence shown here is derived from an EMBL/GenBank/DDBJ whole genome shotgun (WGS) entry which is preliminary data.</text>
</comment>
<sequence>MIAGVKKCLDAGDIKGLRYIFLDSLDVDPTFEKYKDDYSVCRSLDGMFEPYVELTPLSTSHSEWDMDYWVKIKFDQKKNFSQKRFEHMIEVAKVVHAEKIERLLAERAAKQTKIEEQIEQVIPKASSQLVPQPERVQPIQSSPVSITPVTNTTVISEGSISESDKSKLREDMRDIDLHNQRVEQEELEKKRKREAAAKEIERQNALLEAQNQSKKVPGIVAVIAVIILIVVVVLLLKVL</sequence>
<reference evidence="3" key="1">
    <citation type="submission" date="2019-04" db="EMBL/GenBank/DDBJ databases">
        <title>Evolution of Biomass-Degrading Anaerobic Consortia Revealed by Metagenomics.</title>
        <authorList>
            <person name="Peng X."/>
        </authorList>
    </citation>
    <scope>NUCLEOTIDE SEQUENCE</scope>
    <source>
        <strain evidence="3">SIG254</strain>
    </source>
</reference>
<dbReference type="EMBL" id="SVCM01000153">
    <property type="protein sequence ID" value="MBE6061160.1"/>
    <property type="molecule type" value="Genomic_DNA"/>
</dbReference>
<keyword evidence="1" id="KW-0175">Coiled coil</keyword>
<name>A0A927W9P7_9CLOT</name>
<keyword evidence="2" id="KW-0472">Membrane</keyword>
<proteinExistence type="predicted"/>
<keyword evidence="2" id="KW-1133">Transmembrane helix</keyword>
<gene>
    <name evidence="3" type="ORF">E7215_13450</name>
</gene>
<feature type="coiled-coil region" evidence="1">
    <location>
        <begin position="165"/>
        <end position="213"/>
    </location>
</feature>
<feature type="transmembrane region" description="Helical" evidence="2">
    <location>
        <begin position="216"/>
        <end position="236"/>
    </location>
</feature>
<dbReference type="Proteomes" id="UP000768462">
    <property type="component" value="Unassembled WGS sequence"/>
</dbReference>
<dbReference type="AlphaFoldDB" id="A0A927W9P7"/>
<organism evidence="3 4">
    <name type="scientific">Clostridium sulfidigenes</name>
    <dbReference type="NCBI Taxonomy" id="318464"/>
    <lineage>
        <taxon>Bacteria</taxon>
        <taxon>Bacillati</taxon>
        <taxon>Bacillota</taxon>
        <taxon>Clostridia</taxon>
        <taxon>Eubacteriales</taxon>
        <taxon>Clostridiaceae</taxon>
        <taxon>Clostridium</taxon>
    </lineage>
</organism>
<evidence type="ECO:0000256" key="2">
    <source>
        <dbReference type="SAM" id="Phobius"/>
    </source>
</evidence>
<accession>A0A927W9P7</accession>
<evidence type="ECO:0000256" key="1">
    <source>
        <dbReference type="SAM" id="Coils"/>
    </source>
</evidence>
<evidence type="ECO:0000313" key="4">
    <source>
        <dbReference type="Proteomes" id="UP000768462"/>
    </source>
</evidence>
<keyword evidence="2" id="KW-0812">Transmembrane</keyword>
<evidence type="ECO:0000313" key="3">
    <source>
        <dbReference type="EMBL" id="MBE6061160.1"/>
    </source>
</evidence>
<protein>
    <submittedName>
        <fullName evidence="3">Uncharacterized protein</fullName>
    </submittedName>
</protein>